<dbReference type="InterPro" id="IPR036866">
    <property type="entry name" value="RibonucZ/Hydroxyglut_hydro"/>
</dbReference>
<protein>
    <submittedName>
        <fullName evidence="3">Metallo-beta-lactamase family protein</fullName>
    </submittedName>
</protein>
<proteinExistence type="predicted"/>
<dbReference type="GO" id="GO:0006749">
    <property type="term" value="P:glutathione metabolic process"/>
    <property type="evidence" value="ECO:0007669"/>
    <property type="project" value="InterPro"/>
</dbReference>
<dbReference type="Proteomes" id="UP000033111">
    <property type="component" value="Chromosome"/>
</dbReference>
<dbReference type="GO" id="GO:0070813">
    <property type="term" value="P:hydrogen sulfide metabolic process"/>
    <property type="evidence" value="ECO:0007669"/>
    <property type="project" value="TreeGrafter"/>
</dbReference>
<dbReference type="SUPFAM" id="SSF56281">
    <property type="entry name" value="Metallo-hydrolase/oxidoreductase"/>
    <property type="match status" value="1"/>
</dbReference>
<dbReference type="AlphaFoldDB" id="A0A0E3P5J2"/>
<dbReference type="InterPro" id="IPR001763">
    <property type="entry name" value="Rhodanese-like_dom"/>
</dbReference>
<dbReference type="OrthoDB" id="9180at2157"/>
<keyword evidence="1" id="KW-0479">Metal-binding</keyword>
<dbReference type="EMBL" id="CP009506">
    <property type="protein sequence ID" value="AKB28924.1"/>
    <property type="molecule type" value="Genomic_DNA"/>
</dbReference>
<dbReference type="FunFam" id="3.40.250.10:FF:000049">
    <property type="entry name" value="Phage shock protein E"/>
    <property type="match status" value="1"/>
</dbReference>
<dbReference type="PROSITE" id="PS50206">
    <property type="entry name" value="RHODANESE_3"/>
    <property type="match status" value="2"/>
</dbReference>
<name>A0A0E3P5J2_9EURY</name>
<dbReference type="FunFam" id="3.60.15.10:FF:000030">
    <property type="entry name" value="Metallo-beta-lactamase family protein"/>
    <property type="match status" value="1"/>
</dbReference>
<dbReference type="PANTHER" id="PTHR43084">
    <property type="entry name" value="PERSULFIDE DIOXYGENASE ETHE1"/>
    <property type="match status" value="1"/>
</dbReference>
<dbReference type="Gene3D" id="3.40.250.10">
    <property type="entry name" value="Rhodanese-like domain"/>
    <property type="match status" value="2"/>
</dbReference>
<accession>A0A0E3P5J2</accession>
<dbReference type="CDD" id="cd07724">
    <property type="entry name" value="POD-like_MBL-fold"/>
    <property type="match status" value="1"/>
</dbReference>
<reference evidence="3 4" key="1">
    <citation type="submission" date="2014-07" db="EMBL/GenBank/DDBJ databases">
        <title>Methanogenic archaea and the global carbon cycle.</title>
        <authorList>
            <person name="Henriksen J.R."/>
            <person name="Luke J."/>
            <person name="Reinhart S."/>
            <person name="Benedict M.N."/>
            <person name="Youngblut N.D."/>
            <person name="Metcalf M.E."/>
            <person name="Whitaker R.J."/>
            <person name="Metcalf W.W."/>
        </authorList>
    </citation>
    <scope>NUCLEOTIDE SEQUENCE [LARGE SCALE GENOMIC DNA]</scope>
    <source>
        <strain evidence="3 4">T4/M</strain>
    </source>
</reference>
<dbReference type="GO" id="GO:0046872">
    <property type="term" value="F:metal ion binding"/>
    <property type="evidence" value="ECO:0007669"/>
    <property type="project" value="UniProtKB-KW"/>
</dbReference>
<dbReference type="GO" id="GO:0050313">
    <property type="term" value="F:sulfur dioxygenase activity"/>
    <property type="evidence" value="ECO:0007669"/>
    <property type="project" value="InterPro"/>
</dbReference>
<keyword evidence="4" id="KW-1185">Reference proteome</keyword>
<dbReference type="InterPro" id="IPR001279">
    <property type="entry name" value="Metallo-B-lactamas"/>
</dbReference>
<evidence type="ECO:0000313" key="3">
    <source>
        <dbReference type="EMBL" id="AKB28924.1"/>
    </source>
</evidence>
<dbReference type="InterPro" id="IPR051682">
    <property type="entry name" value="Mito_Persulfide_Diox"/>
</dbReference>
<feature type="domain" description="Rhodanese" evidence="2">
    <location>
        <begin position="264"/>
        <end position="355"/>
    </location>
</feature>
<dbReference type="InterPro" id="IPR036873">
    <property type="entry name" value="Rhodanese-like_dom_sf"/>
</dbReference>
<dbReference type="Pfam" id="PF00581">
    <property type="entry name" value="Rhodanese"/>
    <property type="match status" value="2"/>
</dbReference>
<dbReference type="SMART" id="SM00450">
    <property type="entry name" value="RHOD"/>
    <property type="match status" value="2"/>
</dbReference>
<dbReference type="PATRIC" id="fig|1434120.4.peg.2867"/>
<dbReference type="SUPFAM" id="SSF52821">
    <property type="entry name" value="Rhodanese/Cell cycle control phosphatase"/>
    <property type="match status" value="2"/>
</dbReference>
<dbReference type="FunFam" id="3.40.250.10:FF:000154">
    <property type="entry name" value="Metallo-beta-lactamase"/>
    <property type="match status" value="1"/>
</dbReference>
<organism evidence="3 4">
    <name type="scientific">Methanosarcina siciliae T4/M</name>
    <dbReference type="NCBI Taxonomy" id="1434120"/>
    <lineage>
        <taxon>Archaea</taxon>
        <taxon>Methanobacteriati</taxon>
        <taxon>Methanobacteriota</taxon>
        <taxon>Stenosarchaea group</taxon>
        <taxon>Methanomicrobia</taxon>
        <taxon>Methanosarcinales</taxon>
        <taxon>Methanosarcinaceae</taxon>
        <taxon>Methanosarcina</taxon>
    </lineage>
</organism>
<evidence type="ECO:0000256" key="1">
    <source>
        <dbReference type="ARBA" id="ARBA00022723"/>
    </source>
</evidence>
<feature type="domain" description="Rhodanese" evidence="2">
    <location>
        <begin position="370"/>
        <end position="458"/>
    </location>
</feature>
<dbReference type="Gene3D" id="3.60.15.10">
    <property type="entry name" value="Ribonuclease Z/Hydroxyacylglutathione hydrolase-like"/>
    <property type="match status" value="1"/>
</dbReference>
<dbReference type="CDD" id="cd00158">
    <property type="entry name" value="RHOD"/>
    <property type="match status" value="2"/>
</dbReference>
<dbReference type="KEGG" id="msw:MSSIT_2205"/>
<dbReference type="GeneID" id="24861082"/>
<evidence type="ECO:0000259" key="2">
    <source>
        <dbReference type="PROSITE" id="PS50206"/>
    </source>
</evidence>
<dbReference type="RefSeq" id="WP_048174737.1">
    <property type="nucleotide sequence ID" value="NZ_CP009506.1"/>
</dbReference>
<dbReference type="PANTHER" id="PTHR43084:SF1">
    <property type="entry name" value="PERSULFIDE DIOXYGENASE ETHE1, MITOCHONDRIAL"/>
    <property type="match status" value="1"/>
</dbReference>
<sequence length="481" mass="53368">MQIIPFFVRGIAHSSYILAGKKSCAVIDPQRDVEVYIRETKSRGLKITHILETHLHADFVSGHMDLAELTGAPIYAPEAAKCEFEHVGLVEEDKFEIEDMTVRVLETPGHTPEHISYVVSDTSRGPDPTAVFCGDTLFVGDVGRPDLFPGKARELASILYDSLHKKLLSLPDSCEVYPAHGEGSLCGRAMGAKRSSTIGYERKYNYALQIPDREGFIENLTTDMPPAPDHFSRCSEINRKGLTKLREIPPLKELPPGEFFRFAGRYDTEVLDSRHYDNFGGEHVPGAWCIDLRSNFATYAGWLLPPEKQILLVSDSEENARESAVWLHRVGLDRIVGFLSGEMFAWATAGLRASHVPQVSIPELYEWARSKNPPLILDVRAPSEYESFHIENALNIQVQDLRERYRELDPEAEYAVICSTGQRSGIGCSILKKHGFSRVNNAAGGMTGYNAAGFGPECPMCALSWAGKAGKKETAVIQQGK</sequence>
<evidence type="ECO:0000313" key="4">
    <source>
        <dbReference type="Proteomes" id="UP000033111"/>
    </source>
</evidence>
<dbReference type="Pfam" id="PF00753">
    <property type="entry name" value="Lactamase_B"/>
    <property type="match status" value="1"/>
</dbReference>
<gene>
    <name evidence="3" type="ORF">MSSIT_2205</name>
</gene>
<dbReference type="HOGENOM" id="CLU_030571_7_1_2"/>
<dbReference type="InterPro" id="IPR044528">
    <property type="entry name" value="POD-like_MBL-fold"/>
</dbReference>
<dbReference type="SMART" id="SM00849">
    <property type="entry name" value="Lactamase_B"/>
    <property type="match status" value="1"/>
</dbReference>